<reference evidence="2" key="1">
    <citation type="submission" date="2021-11" db="EMBL/GenBank/DDBJ databases">
        <title>Purpureocillium_takamizusanense_genome.</title>
        <authorList>
            <person name="Nguyen N.-H."/>
        </authorList>
    </citation>
    <scope>NUCLEOTIDE SEQUENCE</scope>
    <source>
        <strain evidence="2">PT3</strain>
    </source>
</reference>
<dbReference type="KEGG" id="ptkz:JDV02_003858"/>
<evidence type="ECO:0000256" key="1">
    <source>
        <dbReference type="SAM" id="MobiDB-lite"/>
    </source>
</evidence>
<organism evidence="2 3">
    <name type="scientific">Purpureocillium takamizusanense</name>
    <dbReference type="NCBI Taxonomy" id="2060973"/>
    <lineage>
        <taxon>Eukaryota</taxon>
        <taxon>Fungi</taxon>
        <taxon>Dikarya</taxon>
        <taxon>Ascomycota</taxon>
        <taxon>Pezizomycotina</taxon>
        <taxon>Sordariomycetes</taxon>
        <taxon>Hypocreomycetidae</taxon>
        <taxon>Hypocreales</taxon>
        <taxon>Ophiocordycipitaceae</taxon>
        <taxon>Purpureocillium</taxon>
    </lineage>
</organism>
<feature type="region of interest" description="Disordered" evidence="1">
    <location>
        <begin position="1"/>
        <end position="42"/>
    </location>
</feature>
<name>A0A9Q8V9A3_9HYPO</name>
<evidence type="ECO:0000313" key="2">
    <source>
        <dbReference type="EMBL" id="UNI17523.1"/>
    </source>
</evidence>
<dbReference type="AlphaFoldDB" id="A0A9Q8V9A3"/>
<evidence type="ECO:0000313" key="3">
    <source>
        <dbReference type="Proteomes" id="UP000829364"/>
    </source>
</evidence>
<dbReference type="EMBL" id="CP086356">
    <property type="protein sequence ID" value="UNI17523.1"/>
    <property type="molecule type" value="Genomic_DNA"/>
</dbReference>
<dbReference type="GeneID" id="72065814"/>
<dbReference type="RefSeq" id="XP_047841004.1">
    <property type="nucleotide sequence ID" value="XM_047985029.1"/>
</dbReference>
<dbReference type="Proteomes" id="UP000829364">
    <property type="component" value="Chromosome 3"/>
</dbReference>
<protein>
    <submittedName>
        <fullName evidence="2">Uncharacterized protein</fullName>
    </submittedName>
</protein>
<keyword evidence="3" id="KW-1185">Reference proteome</keyword>
<gene>
    <name evidence="2" type="ORF">JDV02_003858</name>
</gene>
<sequence>MRHDRGANPTSIRSQQRQHDDSSTQTTASETSQHHHSTTVNPNIARFTQLVKMKTFAAAVASLCALMSFAAADANETALPFHKITNDKLLALKGKGAIYCRAPQAPDTAYTICARLPGSPDNVWT</sequence>
<accession>A0A9Q8V9A3</accession>
<proteinExistence type="predicted"/>